<accession>A0A5D3E3R1</accession>
<dbReference type="Proteomes" id="UP000321947">
    <property type="component" value="Unassembled WGS sequence"/>
</dbReference>
<feature type="region of interest" description="Disordered" evidence="1">
    <location>
        <begin position="44"/>
        <end position="66"/>
    </location>
</feature>
<feature type="compositionally biased region" description="Low complexity" evidence="1">
    <location>
        <begin position="56"/>
        <end position="66"/>
    </location>
</feature>
<protein>
    <submittedName>
        <fullName evidence="2">Ty3-gypsy retrotransposon protein</fullName>
    </submittedName>
</protein>
<name>A0A5D3E3R1_CUCMM</name>
<reference evidence="2 3" key="1">
    <citation type="submission" date="2019-08" db="EMBL/GenBank/DDBJ databases">
        <title>Draft genome sequences of two oriental melons (Cucumis melo L. var makuwa).</title>
        <authorList>
            <person name="Kwon S.-Y."/>
        </authorList>
    </citation>
    <scope>NUCLEOTIDE SEQUENCE [LARGE SCALE GENOMIC DNA]</scope>
    <source>
        <strain evidence="3">cv. Chang Bougi</strain>
        <tissue evidence="2">Leaf</tissue>
    </source>
</reference>
<evidence type="ECO:0000313" key="3">
    <source>
        <dbReference type="Proteomes" id="UP000321947"/>
    </source>
</evidence>
<dbReference type="EMBL" id="SSTD01000574">
    <property type="protein sequence ID" value="TYK30534.1"/>
    <property type="molecule type" value="Genomic_DNA"/>
</dbReference>
<evidence type="ECO:0000313" key="2">
    <source>
        <dbReference type="EMBL" id="TYK30534.1"/>
    </source>
</evidence>
<dbReference type="AlphaFoldDB" id="A0A5D3E3R1"/>
<proteinExistence type="predicted"/>
<gene>
    <name evidence="2" type="ORF">E5676_scaffold1985G00100</name>
</gene>
<organism evidence="2 3">
    <name type="scientific">Cucumis melo var. makuwa</name>
    <name type="common">Oriental melon</name>
    <dbReference type="NCBI Taxonomy" id="1194695"/>
    <lineage>
        <taxon>Eukaryota</taxon>
        <taxon>Viridiplantae</taxon>
        <taxon>Streptophyta</taxon>
        <taxon>Embryophyta</taxon>
        <taxon>Tracheophyta</taxon>
        <taxon>Spermatophyta</taxon>
        <taxon>Magnoliopsida</taxon>
        <taxon>eudicotyledons</taxon>
        <taxon>Gunneridae</taxon>
        <taxon>Pentapetalae</taxon>
        <taxon>rosids</taxon>
        <taxon>fabids</taxon>
        <taxon>Cucurbitales</taxon>
        <taxon>Cucurbitaceae</taxon>
        <taxon>Benincaseae</taxon>
        <taxon>Cucumis</taxon>
    </lineage>
</organism>
<evidence type="ECO:0000256" key="1">
    <source>
        <dbReference type="SAM" id="MobiDB-lite"/>
    </source>
</evidence>
<sequence length="260" mass="29279">MPMCVAKALRGCVMPQISSASTAASVFVVVQLVTFFARARPAADGSSQIDHPTVCSRRSLSSPPPSSTLSLSSLVYPSKPSFHFQLCVLLHSAVRYAEAESRTADTVFFYDFRVREVTLEFRNFYGKRSRSQLSSAWVDSCGRGLERDFSYISGKGFLTIGPRTETGNILYLWGSVPYRHGILRDHETDMCILRDHEIDMCILRDHETDMYILRDHETDMCKGMARGRPARARRMREGHMDASGFLYASADHYILELLGT</sequence>
<comment type="caution">
    <text evidence="2">The sequence shown here is derived from an EMBL/GenBank/DDBJ whole genome shotgun (WGS) entry which is preliminary data.</text>
</comment>